<dbReference type="EMBL" id="CP041046">
    <property type="protein sequence ID" value="QDE40697.1"/>
    <property type="molecule type" value="Genomic_DNA"/>
</dbReference>
<dbReference type="KEGG" id="lpy:FIV34_16525"/>
<dbReference type="OrthoDB" id="9856866at2"/>
<dbReference type="Proteomes" id="UP000316093">
    <property type="component" value="Chromosome"/>
</dbReference>
<organism evidence="1 2">
    <name type="scientific">Luteibacter pinisoli</name>
    <dbReference type="NCBI Taxonomy" id="2589080"/>
    <lineage>
        <taxon>Bacteria</taxon>
        <taxon>Pseudomonadati</taxon>
        <taxon>Pseudomonadota</taxon>
        <taxon>Gammaproteobacteria</taxon>
        <taxon>Lysobacterales</taxon>
        <taxon>Rhodanobacteraceae</taxon>
        <taxon>Luteibacter</taxon>
    </lineage>
</organism>
<sequence>MKPILHKLDSSLVEKLIDDTLSSYDPQSTNIELMDHAAIDELRDIAARAVGRPLYYWKAFLFVATETTMETVSSDASDGWHIDGSTTDAGHGVDCFNTWIPLYVSGASTGLAVIPREKNVELYACLGDARLPLGIYTRERAPEVLQQLQADSADFVFIRHATGDSVAALRGDLYVETIDAPVVGDAAIFYQNDIHRGFHEDGVRIQLSIKFTDSPLTSASRATHAKLKELSKHGRLEGVLVRELLKISKQMLGS</sequence>
<gene>
    <name evidence="1" type="ORF">FIV34_16525</name>
</gene>
<dbReference type="AlphaFoldDB" id="A0A4Y5Z668"/>
<name>A0A4Y5Z668_9GAMM</name>
<protein>
    <recommendedName>
        <fullName evidence="3">Phytanoyl-CoA dioxygenase family protein</fullName>
    </recommendedName>
</protein>
<evidence type="ECO:0008006" key="3">
    <source>
        <dbReference type="Google" id="ProtNLM"/>
    </source>
</evidence>
<evidence type="ECO:0000313" key="2">
    <source>
        <dbReference type="Proteomes" id="UP000316093"/>
    </source>
</evidence>
<dbReference type="RefSeq" id="WP_139984622.1">
    <property type="nucleotide sequence ID" value="NZ_CP041046.1"/>
</dbReference>
<accession>A0A4Y5Z668</accession>
<keyword evidence="2" id="KW-1185">Reference proteome</keyword>
<proteinExistence type="predicted"/>
<reference evidence="1 2" key="1">
    <citation type="submission" date="2019-06" db="EMBL/GenBank/DDBJ databases">
        <title>A complete genome sequence for Luteibacter pinisoli MAH-14.</title>
        <authorList>
            <person name="Baltrus D.A."/>
        </authorList>
    </citation>
    <scope>NUCLEOTIDE SEQUENCE [LARGE SCALE GENOMIC DNA]</scope>
    <source>
        <strain evidence="1 2">MAH-14</strain>
    </source>
</reference>
<evidence type="ECO:0000313" key="1">
    <source>
        <dbReference type="EMBL" id="QDE40697.1"/>
    </source>
</evidence>